<dbReference type="GO" id="GO:0005085">
    <property type="term" value="F:guanyl-nucleotide exchange factor activity"/>
    <property type="evidence" value="ECO:0007669"/>
    <property type="project" value="InterPro"/>
</dbReference>
<dbReference type="GO" id="GO:0010256">
    <property type="term" value="P:endomembrane system organization"/>
    <property type="evidence" value="ECO:0007669"/>
    <property type="project" value="UniProtKB-ARBA"/>
</dbReference>
<proteinExistence type="predicted"/>
<feature type="compositionally biased region" description="Basic and acidic residues" evidence="5">
    <location>
        <begin position="1682"/>
        <end position="1692"/>
    </location>
</feature>
<dbReference type="SMART" id="SM00222">
    <property type="entry name" value="Sec7"/>
    <property type="match status" value="1"/>
</dbReference>
<evidence type="ECO:0000256" key="3">
    <source>
        <dbReference type="ARBA" id="ARBA00022448"/>
    </source>
</evidence>
<dbReference type="Pfam" id="PF01369">
    <property type="entry name" value="Sec7"/>
    <property type="match status" value="1"/>
</dbReference>
<dbReference type="InterPro" id="IPR032691">
    <property type="entry name" value="Mon2/Sec7/BIG1-like_HUS"/>
</dbReference>
<dbReference type="Pfam" id="PF12783">
    <property type="entry name" value="Sec7-like_HUS"/>
    <property type="match status" value="1"/>
</dbReference>
<gene>
    <name evidence="7" type="ORF">NEZAVI_LOCUS13810</name>
</gene>
<dbReference type="InterPro" id="IPR056604">
    <property type="entry name" value="GBF1-like_TPR"/>
</dbReference>
<evidence type="ECO:0000313" key="7">
    <source>
        <dbReference type="EMBL" id="CAH1405648.1"/>
    </source>
</evidence>
<dbReference type="FunFam" id="1.10.1000.11:FF:000007">
    <property type="entry name" value="Golgi-specific brefeldin A-resistance guanine nucleotide exchange factor 1"/>
    <property type="match status" value="1"/>
</dbReference>
<dbReference type="PROSITE" id="PS50190">
    <property type="entry name" value="SEC7"/>
    <property type="match status" value="1"/>
</dbReference>
<keyword evidence="4" id="KW-0333">Golgi apparatus</keyword>
<comment type="subcellular location">
    <subcellularLocation>
        <location evidence="2">Endoplasmic reticulum-Golgi intermediate compartment</location>
    </subcellularLocation>
    <subcellularLocation>
        <location evidence="1">Golgi apparatus</location>
        <location evidence="1">cis-Golgi network</location>
    </subcellularLocation>
</comment>
<sequence length="1832" mass="204035">MSLPGGKMACPGNGIYVIQGEMSVLLTAMKKVNRWSSHVHQDDENDILIRSFTDLKDVLNQIGDLREVEPNHFLSPFLEVIRSEETTGPVTSLALSSVNKFLSYGLIDSKSKTIAATVENIAEAVTRARFVGTDQTNDSIVLLKILQVLRTLLLSPEGCWLTNESVLEILLSCFRMCFEPRLNELLRRCAENCLRDMVQLLFSRLPSFTEDNRKIQQKLKMNTSAPLDSGKGKKKTSRPSSRKVSRKSQDKSPSPVFGSEVSNALKECDIQQLPLPDEPPITSHDKLEPEILTVPTEESLAKIPSNGSLEINSVNNVSNVNNLEEHQNATSSAILDDGVIISIEDSSSQNSESTEQLATIGNLSEVKRPDDLDVNPSETNFASPLDSKAEEEPLISPTTPESPVEGQDWTNQQGVRFTNTESDTTAPSGPYGLLSAHELLRFLASLCNPLDKQNSDSMIHIGLTLITVALEVGADSIAKFPSLLSTVKNDVCRSLLALLNTEKLPIFASVLQVSFLLFESLRTHLKFQLERYLSRLTEIIISDSSKISYEHREIALESVVHLWRIPGLVTELYLNYDCALYCPNLYEELTNLLSKNAFPVTGVYNTHLLSLDALLTVIDSIESHCNSRILNERQNPSKDGEINKLEFHDFASNYIHRTGTRQKLSLNIPSHEQLMAVKRKKKLLATGTEHFNSKPKKGIQFLQEHNLLSTPLDAVEVVGFLRENPHLDKKMIGEYISNRANIAILDQFVKSFDFTEMRIDEALRLYLETFRLPGESPLISLVMEHFAEHWHKCNGEPFANADAAFTLAYAIIMLNVDQHNHNVKKQNTPMSSDAFKRNLKNVNGGQDFEEEMLDEIYIAIKTEEIVMPAEQTGLVKENYEWKVLLRRGTGPEGCYVHAPNGLLDHDLFSLIWSPTISALSYLFDKTNDPTIYQKAISGFRKCAMISAHYGMSNDFDNLIVSLCKYTMLHYSAESPENLTISFGSSPKARRAAKTVFDLAHRHGDIIRESWRNILDCILQLYRCKLLPKILVEAEDFIELSGKISLIREDIQLSPKTETGILSSLYSYIALGAETNTQKGPSVEDQEAIKVAQNCIRECHLEQLITESKFLRIDSLQHFVKALVTASYGPEGHVSLGTSYSEDTAVFFLELLLKVVIQNRDRISSIWCSVKEHIYTLLMGAAACDHHFLVERSVVGLLRLAIRLMHKEEMGPMVLQSLRMLLLLKSSTLSRVSRQVSYGTFELLKTSAANIHSATDWAIIFTLLECVGAGAPPPKVVSKPVSSTESAGARSEGEVQVDSGLGNERGYTSDSELSKAGSVPLSPSLSPEAPLSNTPTGWILVGREGEIQPVSCVRRTMLPELSRYDPLSMVKCVDSLSFLVRDVVHITPYNFHDCIRCIRTFVEAAANTVERKSRKSGRDTARQAKRKSTKRREERGLSPTGSAYDADESDPEDSPGYQQVCIQLLELMHTLHTRTAQIFRWWAEETGQKEVANPSYWTPGWCPLLQGISRLCSHPNRAVRMSAITYLQRALLMQDLQSLSGEEWEECFTQVLFPLLSTLLSVNIPAIEETRIRAATVLSKVFLHHLSPLQTLPSFAQLWLTILDYMDKYMHADNSDLLYEAIPESLKNLLLVMDSAGVFNGLDGRNEIWVVTWDRISSFLPNLQADLFKDHLPVVDASSLETKEALETSKSETEVVQTEQPTLQRPPGSQQSSPLPPLMPKPGEAVEISGPTTNNNVGSQNWQPPAPVYPHLEQMVSTPIGPASHLPVYSGFASMPHQPPPPSAQFFYQDMSSSSPPNMIQSSEQPAAGSSLLLASAGMEPPKLPVISPPTSS</sequence>
<dbReference type="Gene3D" id="1.10.1000.11">
    <property type="entry name" value="Arf Nucleotide-binding Site Opener,domain 2"/>
    <property type="match status" value="1"/>
</dbReference>
<evidence type="ECO:0000256" key="2">
    <source>
        <dbReference type="ARBA" id="ARBA00004399"/>
    </source>
</evidence>
<keyword evidence="8" id="KW-1185">Reference proteome</keyword>
<feature type="region of interest" description="Disordered" evidence="5">
    <location>
        <begin position="1408"/>
        <end position="1454"/>
    </location>
</feature>
<dbReference type="PANTHER" id="PTHR10663:SF388">
    <property type="entry name" value="GOLGI-SPECIFIC BREFELDIN A-RESISTANCE GUANINE NUCLEOTIDE EXCHANGE FACTOR 1"/>
    <property type="match status" value="1"/>
</dbReference>
<dbReference type="EMBL" id="OV725082">
    <property type="protein sequence ID" value="CAH1405648.1"/>
    <property type="molecule type" value="Genomic_DNA"/>
</dbReference>
<feature type="compositionally biased region" description="Low complexity" evidence="5">
    <location>
        <begin position="1790"/>
        <end position="1817"/>
    </location>
</feature>
<dbReference type="InterPro" id="IPR035999">
    <property type="entry name" value="Sec7_dom_sf"/>
</dbReference>
<name>A0A9P0HP99_NEZVI</name>
<keyword evidence="3" id="KW-0813">Transport</keyword>
<dbReference type="GO" id="GO:0032012">
    <property type="term" value="P:regulation of ARF protein signal transduction"/>
    <property type="evidence" value="ECO:0007669"/>
    <property type="project" value="InterPro"/>
</dbReference>
<evidence type="ECO:0000256" key="4">
    <source>
        <dbReference type="ARBA" id="ARBA00023034"/>
    </source>
</evidence>
<dbReference type="GO" id="GO:0005794">
    <property type="term" value="C:Golgi apparatus"/>
    <property type="evidence" value="ECO:0007669"/>
    <property type="project" value="UniProtKB-SubCell"/>
</dbReference>
<feature type="compositionally biased region" description="Basic residues" evidence="5">
    <location>
        <begin position="232"/>
        <end position="246"/>
    </location>
</feature>
<feature type="domain" description="SEC7" evidence="6">
    <location>
        <begin position="673"/>
        <end position="863"/>
    </location>
</feature>
<dbReference type="InterPro" id="IPR023394">
    <property type="entry name" value="Sec7_C_sf"/>
</dbReference>
<dbReference type="CDD" id="cd00171">
    <property type="entry name" value="Sec7"/>
    <property type="match status" value="1"/>
</dbReference>
<organism evidence="7 8">
    <name type="scientific">Nezara viridula</name>
    <name type="common">Southern green stink bug</name>
    <name type="synonym">Cimex viridulus</name>
    <dbReference type="NCBI Taxonomy" id="85310"/>
    <lineage>
        <taxon>Eukaryota</taxon>
        <taxon>Metazoa</taxon>
        <taxon>Ecdysozoa</taxon>
        <taxon>Arthropoda</taxon>
        <taxon>Hexapoda</taxon>
        <taxon>Insecta</taxon>
        <taxon>Pterygota</taxon>
        <taxon>Neoptera</taxon>
        <taxon>Paraneoptera</taxon>
        <taxon>Hemiptera</taxon>
        <taxon>Heteroptera</taxon>
        <taxon>Panheteroptera</taxon>
        <taxon>Pentatomomorpha</taxon>
        <taxon>Pentatomoidea</taxon>
        <taxon>Pentatomidae</taxon>
        <taxon>Pentatominae</taxon>
        <taxon>Nezara</taxon>
    </lineage>
</organism>
<feature type="region of interest" description="Disordered" evidence="5">
    <location>
        <begin position="216"/>
        <end position="259"/>
    </location>
</feature>
<feature type="region of interest" description="Disordered" evidence="5">
    <location>
        <begin position="367"/>
        <end position="408"/>
    </location>
</feature>
<feature type="region of interest" description="Disordered" evidence="5">
    <location>
        <begin position="1785"/>
        <end position="1832"/>
    </location>
</feature>
<evidence type="ECO:0000256" key="5">
    <source>
        <dbReference type="SAM" id="MobiDB-lite"/>
    </source>
</evidence>
<dbReference type="OrthoDB" id="10258608at2759"/>
<dbReference type="Gene3D" id="1.10.220.20">
    <property type="match status" value="1"/>
</dbReference>
<feature type="region of interest" description="Disordered" evidence="5">
    <location>
        <begin position="1273"/>
        <end position="1329"/>
    </location>
</feature>
<dbReference type="PANTHER" id="PTHR10663">
    <property type="entry name" value="GUANYL-NUCLEOTIDE EXCHANGE FACTOR"/>
    <property type="match status" value="1"/>
</dbReference>
<feature type="compositionally biased region" description="Low complexity" evidence="5">
    <location>
        <begin position="1702"/>
        <end position="1712"/>
    </location>
</feature>
<protein>
    <recommendedName>
        <fullName evidence="6">SEC7 domain-containing protein</fullName>
    </recommendedName>
</protein>
<feature type="compositionally biased region" description="Pro residues" evidence="5">
    <location>
        <begin position="1821"/>
        <end position="1832"/>
    </location>
</feature>
<feature type="region of interest" description="Disordered" evidence="5">
    <location>
        <begin position="1682"/>
        <end position="1745"/>
    </location>
</feature>
<dbReference type="Pfam" id="PF23325">
    <property type="entry name" value="TPR_28"/>
    <property type="match status" value="1"/>
</dbReference>
<dbReference type="Proteomes" id="UP001152798">
    <property type="component" value="Chromosome 6"/>
</dbReference>
<dbReference type="GO" id="GO:0016197">
    <property type="term" value="P:endosomal transport"/>
    <property type="evidence" value="ECO:0007669"/>
    <property type="project" value="UniProtKB-ARBA"/>
</dbReference>
<reference evidence="7" key="1">
    <citation type="submission" date="2022-01" db="EMBL/GenBank/DDBJ databases">
        <authorList>
            <person name="King R."/>
        </authorList>
    </citation>
    <scope>NUCLEOTIDE SEQUENCE</scope>
</reference>
<dbReference type="SUPFAM" id="SSF48425">
    <property type="entry name" value="Sec7 domain"/>
    <property type="match status" value="1"/>
</dbReference>
<evidence type="ECO:0000256" key="1">
    <source>
        <dbReference type="ARBA" id="ARBA00004222"/>
    </source>
</evidence>
<dbReference type="GO" id="GO:0005793">
    <property type="term" value="C:endoplasmic reticulum-Golgi intermediate compartment"/>
    <property type="evidence" value="ECO:0007669"/>
    <property type="project" value="UniProtKB-SubCell"/>
</dbReference>
<accession>A0A9P0HP99</accession>
<evidence type="ECO:0000259" key="6">
    <source>
        <dbReference type="PROSITE" id="PS50190"/>
    </source>
</evidence>
<feature type="compositionally biased region" description="Polar residues" evidence="5">
    <location>
        <begin position="1729"/>
        <end position="1742"/>
    </location>
</feature>
<evidence type="ECO:0000313" key="8">
    <source>
        <dbReference type="Proteomes" id="UP001152798"/>
    </source>
</evidence>
<feature type="compositionally biased region" description="Low complexity" evidence="5">
    <location>
        <begin position="1319"/>
        <end position="1329"/>
    </location>
</feature>
<dbReference type="InterPro" id="IPR000904">
    <property type="entry name" value="Sec7_dom"/>
</dbReference>